<dbReference type="RefSeq" id="YP_010669662.1">
    <property type="nucleotide sequence ID" value="NC_070961.1"/>
</dbReference>
<dbReference type="EMBL" id="MW117966">
    <property type="protein sequence ID" value="QPB08246.1"/>
    <property type="molecule type" value="Genomic_DNA"/>
</dbReference>
<accession>A0A873WFT7</accession>
<dbReference type="Proteomes" id="UP000663288">
    <property type="component" value="Segment"/>
</dbReference>
<keyword evidence="2" id="KW-1185">Reference proteome</keyword>
<reference evidence="1" key="1">
    <citation type="submission" date="2020-10" db="EMBL/GenBank/DDBJ databases">
        <title>The Isolation and Genome Sequence of a Novel Cyanophage S-H9-1 from the Yellow Sea, China.</title>
        <authorList>
            <person name="Jiang T."/>
        </authorList>
    </citation>
    <scope>NUCLEOTIDE SEQUENCE</scope>
</reference>
<dbReference type="KEGG" id="vg:77945845"/>
<evidence type="ECO:0000313" key="1">
    <source>
        <dbReference type="EMBL" id="QPB08246.1"/>
    </source>
</evidence>
<dbReference type="GeneID" id="77945845"/>
<name>A0A873WFT7_9CAUD</name>
<organism evidence="1 2">
    <name type="scientific">Synechococcus phage S-H9-1</name>
    <dbReference type="NCBI Taxonomy" id="2783674"/>
    <lineage>
        <taxon>Viruses</taxon>
        <taxon>Duplodnaviria</taxon>
        <taxon>Heunggongvirae</taxon>
        <taxon>Uroviricota</taxon>
        <taxon>Caudoviricetes</taxon>
        <taxon>Pantevenvirales</taxon>
        <taxon>Kyanoviridae</taxon>
        <taxon>Scyllavirus</taxon>
        <taxon>Scyllavirus aitchnine</taxon>
    </lineage>
</organism>
<protein>
    <submittedName>
        <fullName evidence="1">Uncharacterized protein</fullName>
    </submittedName>
</protein>
<evidence type="ECO:0000313" key="2">
    <source>
        <dbReference type="Proteomes" id="UP000663288"/>
    </source>
</evidence>
<proteinExistence type="predicted"/>
<sequence length="85" mass="9632">MAYTRYDYDNVIVSPQPASTTVNQFSGTEGWSTVTYSDWNGDYVAHDYSNATRTPGTFQARNYDNTTRTPAAYQRHDVNNDPVLL</sequence>